<dbReference type="Gene3D" id="1.10.10.10">
    <property type="entry name" value="Winged helix-like DNA-binding domain superfamily/Winged helix DNA-binding domain"/>
    <property type="match status" value="1"/>
</dbReference>
<dbReference type="GO" id="GO:0043565">
    <property type="term" value="F:sequence-specific DNA binding"/>
    <property type="evidence" value="ECO:0007669"/>
    <property type="project" value="TreeGrafter"/>
</dbReference>
<dbReference type="SUPFAM" id="SSF53850">
    <property type="entry name" value="Periplasmic binding protein-like II"/>
    <property type="match status" value="1"/>
</dbReference>
<keyword evidence="3" id="KW-0238">DNA-binding</keyword>
<dbReference type="SUPFAM" id="SSF46785">
    <property type="entry name" value="Winged helix' DNA-binding domain"/>
    <property type="match status" value="1"/>
</dbReference>
<proteinExistence type="inferred from homology"/>
<keyword evidence="2" id="KW-0805">Transcription regulation</keyword>
<reference evidence="6 7" key="1">
    <citation type="submission" date="2015-09" db="EMBL/GenBank/DDBJ databases">
        <title>Genome announcement of multiple Pseudomonas syringae strains.</title>
        <authorList>
            <person name="Thakur S."/>
            <person name="Wang P.W."/>
            <person name="Gong Y."/>
            <person name="Weir B.S."/>
            <person name="Guttman D.S."/>
        </authorList>
    </citation>
    <scope>NUCLEOTIDE SEQUENCE [LARGE SCALE GENOMIC DNA]</scope>
    <source>
        <strain evidence="6 7">ICMP2802</strain>
    </source>
</reference>
<dbReference type="Proteomes" id="UP000050297">
    <property type="component" value="Unassembled WGS sequence"/>
</dbReference>
<dbReference type="EMBL" id="LJPM01000116">
    <property type="protein sequence ID" value="KPW24396.1"/>
    <property type="molecule type" value="Genomic_DNA"/>
</dbReference>
<name>A0A0L8IPG9_PSESX</name>
<dbReference type="InterPro" id="IPR036390">
    <property type="entry name" value="WH_DNA-bd_sf"/>
</dbReference>
<keyword evidence="4" id="KW-0804">Transcription</keyword>
<dbReference type="Pfam" id="PF00126">
    <property type="entry name" value="HTH_1"/>
    <property type="match status" value="1"/>
</dbReference>
<dbReference type="GO" id="GO:0003700">
    <property type="term" value="F:DNA-binding transcription factor activity"/>
    <property type="evidence" value="ECO:0007669"/>
    <property type="project" value="InterPro"/>
</dbReference>
<dbReference type="AlphaFoldDB" id="A0A0L8IPG9"/>
<sequence>MFESIGDVSLDLLRAFEVAARLRSFTAAALELGTTQPAVSQQIKRLEEQLATRLFDRIYRGIELTDAGEVLFSHVQAGLQSIDSGLIAITEHHQHEVLQVATDFAFAAYWLMPRLHRFHKINPDVDVSLVTSERTHSMLRADIDVAVLFGDGRFKQGESHWLFSEEVFPVCSPQLLAGRQTPLPNDALRDFPLLHLRGESINHWFDWAGVFRALDIPQAPAPGQLRFDNYTLLIQAAIGGQGIAIGWKHLVDDLLDQGLLCRPITGAAISGQGYYVVLPQRKRRVQIVQQFVDWLASEQALSGVSLAGRPLPSIAV</sequence>
<dbReference type="Gene3D" id="3.40.190.10">
    <property type="entry name" value="Periplasmic binding protein-like II"/>
    <property type="match status" value="2"/>
</dbReference>
<dbReference type="PATRIC" id="fig|199198.4.peg.5285"/>
<dbReference type="Pfam" id="PF03466">
    <property type="entry name" value="LysR_substrate"/>
    <property type="match status" value="1"/>
</dbReference>
<dbReference type="CDD" id="cd08432">
    <property type="entry name" value="PBP2_GcdR_TrpI_HvrB_AmpR_like"/>
    <property type="match status" value="1"/>
</dbReference>
<accession>A0A0L8IPG9</accession>
<evidence type="ECO:0000256" key="3">
    <source>
        <dbReference type="ARBA" id="ARBA00023125"/>
    </source>
</evidence>
<comment type="caution">
    <text evidence="6">The sequence shown here is derived from an EMBL/GenBank/DDBJ whole genome shotgun (WGS) entry which is preliminary data.</text>
</comment>
<evidence type="ECO:0000256" key="1">
    <source>
        <dbReference type="ARBA" id="ARBA00009437"/>
    </source>
</evidence>
<dbReference type="PANTHER" id="PTHR30537:SF26">
    <property type="entry name" value="GLYCINE CLEAVAGE SYSTEM TRANSCRIPTIONAL ACTIVATOR"/>
    <property type="match status" value="1"/>
</dbReference>
<dbReference type="PANTHER" id="PTHR30537">
    <property type="entry name" value="HTH-TYPE TRANSCRIPTIONAL REGULATOR"/>
    <property type="match status" value="1"/>
</dbReference>
<evidence type="ECO:0000313" key="6">
    <source>
        <dbReference type="EMBL" id="KPW24396.1"/>
    </source>
</evidence>
<dbReference type="PROSITE" id="PS50931">
    <property type="entry name" value="HTH_LYSR"/>
    <property type="match status" value="1"/>
</dbReference>
<dbReference type="InterPro" id="IPR000847">
    <property type="entry name" value="LysR_HTH_N"/>
</dbReference>
<feature type="domain" description="HTH lysR-type" evidence="5">
    <location>
        <begin position="8"/>
        <end position="65"/>
    </location>
</feature>
<dbReference type="NCBIfam" id="TIGR03418">
    <property type="entry name" value="chol_sulf_TF"/>
    <property type="match status" value="1"/>
</dbReference>
<dbReference type="FunFam" id="1.10.10.10:FF:000001">
    <property type="entry name" value="LysR family transcriptional regulator"/>
    <property type="match status" value="1"/>
</dbReference>
<evidence type="ECO:0000259" key="5">
    <source>
        <dbReference type="PROSITE" id="PS50931"/>
    </source>
</evidence>
<evidence type="ECO:0000256" key="2">
    <source>
        <dbReference type="ARBA" id="ARBA00023015"/>
    </source>
</evidence>
<dbReference type="RefSeq" id="WP_053275745.1">
    <property type="nucleotide sequence ID" value="NZ_LGAR01000131.1"/>
</dbReference>
<dbReference type="InterPro" id="IPR036388">
    <property type="entry name" value="WH-like_DNA-bd_sf"/>
</dbReference>
<organism evidence="6 7">
    <name type="scientific">Pseudomonas syringae pv. aceris</name>
    <dbReference type="NCBI Taxonomy" id="199198"/>
    <lineage>
        <taxon>Bacteria</taxon>
        <taxon>Pseudomonadati</taxon>
        <taxon>Pseudomonadota</taxon>
        <taxon>Gammaproteobacteria</taxon>
        <taxon>Pseudomonadales</taxon>
        <taxon>Pseudomonadaceae</taxon>
        <taxon>Pseudomonas</taxon>
        <taxon>Pseudomonas syringae</taxon>
    </lineage>
</organism>
<evidence type="ECO:0000256" key="4">
    <source>
        <dbReference type="ARBA" id="ARBA00023163"/>
    </source>
</evidence>
<comment type="similarity">
    <text evidence="1">Belongs to the LysR transcriptional regulatory family.</text>
</comment>
<dbReference type="PRINTS" id="PR00039">
    <property type="entry name" value="HTHLYSR"/>
</dbReference>
<dbReference type="InterPro" id="IPR017786">
    <property type="entry name" value="TF_choline_sulphate-util"/>
</dbReference>
<evidence type="ECO:0000313" key="7">
    <source>
        <dbReference type="Proteomes" id="UP000050297"/>
    </source>
</evidence>
<gene>
    <name evidence="6" type="ORF">ALO91_04390</name>
</gene>
<protein>
    <submittedName>
        <fullName evidence="6">Regulatory protein, LysR:LysR, substrate-binding protein</fullName>
    </submittedName>
</protein>
<dbReference type="InterPro" id="IPR058163">
    <property type="entry name" value="LysR-type_TF_proteobact-type"/>
</dbReference>
<dbReference type="GO" id="GO:0006351">
    <property type="term" value="P:DNA-templated transcription"/>
    <property type="evidence" value="ECO:0007669"/>
    <property type="project" value="TreeGrafter"/>
</dbReference>
<dbReference type="InterPro" id="IPR005119">
    <property type="entry name" value="LysR_subst-bd"/>
</dbReference>